<keyword evidence="2" id="KW-1003">Cell membrane</keyword>
<comment type="caution">
    <text evidence="9">The sequence shown here is derived from an EMBL/GenBank/DDBJ whole genome shotgun (WGS) entry which is preliminary data.</text>
</comment>
<feature type="transmembrane region" description="Helical" evidence="7">
    <location>
        <begin position="75"/>
        <end position="95"/>
    </location>
</feature>
<dbReference type="EMBL" id="BMAW01091307">
    <property type="protein sequence ID" value="GFS49047.1"/>
    <property type="molecule type" value="Genomic_DNA"/>
</dbReference>
<evidence type="ECO:0000259" key="8">
    <source>
        <dbReference type="PROSITE" id="PS50262"/>
    </source>
</evidence>
<name>A0A8X6MG88_NEPPI</name>
<evidence type="ECO:0000256" key="5">
    <source>
        <dbReference type="ARBA" id="ARBA00023136"/>
    </source>
</evidence>
<dbReference type="Proteomes" id="UP000887013">
    <property type="component" value="Unassembled WGS sequence"/>
</dbReference>
<feature type="transmembrane region" description="Helical" evidence="7">
    <location>
        <begin position="254"/>
        <end position="274"/>
    </location>
</feature>
<protein>
    <recommendedName>
        <fullName evidence="8">G-protein coupled receptors family 1 profile domain-containing protein</fullName>
    </recommendedName>
</protein>
<dbReference type="InterPro" id="IPR017452">
    <property type="entry name" value="GPCR_Rhodpsn_7TM"/>
</dbReference>
<keyword evidence="5 7" id="KW-0472">Membrane</keyword>
<keyword evidence="4 7" id="KW-1133">Transmembrane helix</keyword>
<evidence type="ECO:0000313" key="9">
    <source>
        <dbReference type="EMBL" id="GFS49047.1"/>
    </source>
</evidence>
<evidence type="ECO:0000256" key="6">
    <source>
        <dbReference type="ARBA" id="ARBA00023170"/>
    </source>
</evidence>
<dbReference type="OrthoDB" id="6413813at2759"/>
<organism evidence="9 10">
    <name type="scientific">Nephila pilipes</name>
    <name type="common">Giant wood spider</name>
    <name type="synonym">Nephila maculata</name>
    <dbReference type="NCBI Taxonomy" id="299642"/>
    <lineage>
        <taxon>Eukaryota</taxon>
        <taxon>Metazoa</taxon>
        <taxon>Ecdysozoa</taxon>
        <taxon>Arthropoda</taxon>
        <taxon>Chelicerata</taxon>
        <taxon>Arachnida</taxon>
        <taxon>Araneae</taxon>
        <taxon>Araneomorphae</taxon>
        <taxon>Entelegynae</taxon>
        <taxon>Araneoidea</taxon>
        <taxon>Nephilidae</taxon>
        <taxon>Nephila</taxon>
    </lineage>
</organism>
<dbReference type="GO" id="GO:0004930">
    <property type="term" value="F:G protein-coupled receptor activity"/>
    <property type="evidence" value="ECO:0007669"/>
    <property type="project" value="TreeGrafter"/>
</dbReference>
<gene>
    <name evidence="9" type="primary">NCL1_20786</name>
    <name evidence="9" type="ORF">NPIL_240401</name>
</gene>
<dbReference type="Gene3D" id="1.20.1070.10">
    <property type="entry name" value="Rhodopsin 7-helix transmembrane proteins"/>
    <property type="match status" value="1"/>
</dbReference>
<keyword evidence="10" id="KW-1185">Reference proteome</keyword>
<feature type="domain" description="G-protein coupled receptors family 1 profile" evidence="8">
    <location>
        <begin position="56"/>
        <end position="310"/>
    </location>
</feature>
<keyword evidence="6" id="KW-0675">Receptor</keyword>
<proteinExistence type="predicted"/>
<keyword evidence="3 7" id="KW-0812">Transmembrane</keyword>
<evidence type="ECO:0000256" key="1">
    <source>
        <dbReference type="ARBA" id="ARBA00004651"/>
    </source>
</evidence>
<feature type="transmembrane region" description="Helical" evidence="7">
    <location>
        <begin position="305"/>
        <end position="323"/>
    </location>
</feature>
<dbReference type="AlphaFoldDB" id="A0A8X6MG88"/>
<feature type="transmembrane region" description="Helical" evidence="7">
    <location>
        <begin position="44"/>
        <end position="63"/>
    </location>
</feature>
<dbReference type="GO" id="GO:0005886">
    <property type="term" value="C:plasma membrane"/>
    <property type="evidence" value="ECO:0007669"/>
    <property type="project" value="UniProtKB-SubCell"/>
</dbReference>
<feature type="transmembrane region" description="Helical" evidence="7">
    <location>
        <begin position="115"/>
        <end position="133"/>
    </location>
</feature>
<feature type="transmembrane region" description="Helical" evidence="7">
    <location>
        <begin position="153"/>
        <end position="173"/>
    </location>
</feature>
<reference evidence="9" key="1">
    <citation type="submission" date="2020-08" db="EMBL/GenBank/DDBJ databases">
        <title>Multicomponent nature underlies the extraordinary mechanical properties of spider dragline silk.</title>
        <authorList>
            <person name="Kono N."/>
            <person name="Nakamura H."/>
            <person name="Mori M."/>
            <person name="Yoshida Y."/>
            <person name="Ohtoshi R."/>
            <person name="Malay A.D."/>
            <person name="Moran D.A.P."/>
            <person name="Tomita M."/>
            <person name="Numata K."/>
            <person name="Arakawa K."/>
        </authorList>
    </citation>
    <scope>NUCLEOTIDE SEQUENCE</scope>
</reference>
<dbReference type="SUPFAM" id="SSF81321">
    <property type="entry name" value="Family A G protein-coupled receptor-like"/>
    <property type="match status" value="1"/>
</dbReference>
<accession>A0A8X6MG88</accession>
<evidence type="ECO:0000256" key="7">
    <source>
        <dbReference type="SAM" id="Phobius"/>
    </source>
</evidence>
<evidence type="ECO:0000256" key="3">
    <source>
        <dbReference type="ARBA" id="ARBA00022692"/>
    </source>
</evidence>
<evidence type="ECO:0000256" key="4">
    <source>
        <dbReference type="ARBA" id="ARBA00022989"/>
    </source>
</evidence>
<evidence type="ECO:0000313" key="10">
    <source>
        <dbReference type="Proteomes" id="UP000887013"/>
    </source>
</evidence>
<feature type="transmembrane region" description="Helical" evidence="7">
    <location>
        <begin position="202"/>
        <end position="224"/>
    </location>
</feature>
<dbReference type="PANTHER" id="PTHR24241">
    <property type="entry name" value="NEUROPEPTIDE RECEPTOR-RELATED G-PROTEIN COUPLED RECEPTOR"/>
    <property type="match status" value="1"/>
</dbReference>
<evidence type="ECO:0000256" key="2">
    <source>
        <dbReference type="ARBA" id="ARBA00022475"/>
    </source>
</evidence>
<sequence length="383" mass="44291">MITSDVLNASVGAINIELIKNSTRFSEMLNRKKLVLDRNLCNDWFLFYITVFSAFGHAIAILVHSNTSYRRSETWYCMVHFLIVGLSNGFLPMLSKINMECYISFGEEAFQPMKYFRTFFLSLHTYVLVVLALHSYNLIFKTLMPTPAPRSRLYAIMVCLYTISSLPSLLLYVSQRYYNSGEQSPGIPYYIYTWQFTYYPGAINIGILLALNYIIPIYLMYIFFRKVCLELWATPDPDEYDGPIYELSESDRRFISMSYTVCLSFVSTNVPFIIHELMVLFLKPTHINATAASFVELLSVSDVCMYPFLYLMFELASVIAKYTRRYEDTKEQLLYDKDGIRVCFCCARPILPEINKKDLALLLKSIPDVGGKMDISRTVIKIC</sequence>
<dbReference type="PROSITE" id="PS50262">
    <property type="entry name" value="G_PROTEIN_RECEP_F1_2"/>
    <property type="match status" value="1"/>
</dbReference>
<comment type="subcellular location">
    <subcellularLocation>
        <location evidence="1">Cell membrane</location>
        <topology evidence="1">Multi-pass membrane protein</topology>
    </subcellularLocation>
</comment>